<dbReference type="PANTHER" id="PTHR21240:SF28">
    <property type="entry name" value="ISO-OROTATE DECARBOXYLASE (EUROFUNG)"/>
    <property type="match status" value="1"/>
</dbReference>
<evidence type="ECO:0000313" key="4">
    <source>
        <dbReference type="EMBL" id="UWM54001.1"/>
    </source>
</evidence>
<dbReference type="GO" id="GO:0005737">
    <property type="term" value="C:cytoplasm"/>
    <property type="evidence" value="ECO:0007669"/>
    <property type="project" value="TreeGrafter"/>
</dbReference>
<keyword evidence="5" id="KW-1185">Reference proteome</keyword>
<feature type="region of interest" description="Disordered" evidence="2">
    <location>
        <begin position="1"/>
        <end position="27"/>
    </location>
</feature>
<dbReference type="RefSeq" id="WP_260592995.1">
    <property type="nucleotide sequence ID" value="NZ_CP104003.1"/>
</dbReference>
<sequence length="308" mass="34060">MTPEADPEPHDAAPQPDPNEAVVPDTPDTVDSRFRGATDCHVHLMPARLMAAIRDSLHDVAGWEFPHPVDRESMEGFLRGHGVARYCALPYAHKPGIAADLNDWVLARAAESEMCVPFATVHGEDRVGEVVRDAFEAGARGLKFQCPVQECGPADPRLDPAFELAAEYDRPVLFHAGTAPMFEDSPHVGVDQFRTFCESYPTVRACSAHMGTFEHEQFFDVLRDHENAYLDTCFAMSTAAPESMGFDPATVPDDVFEEFAGRVMYGSDYPNIPHEYADERSHLLSRDLSEGAFEALFRGAADRFLALD</sequence>
<evidence type="ECO:0000256" key="2">
    <source>
        <dbReference type="SAM" id="MobiDB-lite"/>
    </source>
</evidence>
<gene>
    <name evidence="4" type="ORF">N0B31_17990</name>
</gene>
<organism evidence="4 5">
    <name type="scientific">Salinirubellus salinus</name>
    <dbReference type="NCBI Taxonomy" id="1364945"/>
    <lineage>
        <taxon>Archaea</taxon>
        <taxon>Methanobacteriati</taxon>
        <taxon>Methanobacteriota</taxon>
        <taxon>Stenosarchaea group</taxon>
        <taxon>Halobacteria</taxon>
        <taxon>Halobacteriales</taxon>
        <taxon>Natronomonadaceae</taxon>
        <taxon>Salinirubellus</taxon>
    </lineage>
</organism>
<dbReference type="Gene3D" id="3.20.20.140">
    <property type="entry name" value="Metal-dependent hydrolases"/>
    <property type="match status" value="1"/>
</dbReference>
<dbReference type="AlphaFoldDB" id="A0A9E7U7W1"/>
<dbReference type="GO" id="GO:0016831">
    <property type="term" value="F:carboxy-lyase activity"/>
    <property type="evidence" value="ECO:0007669"/>
    <property type="project" value="InterPro"/>
</dbReference>
<dbReference type="InterPro" id="IPR032466">
    <property type="entry name" value="Metal_Hydrolase"/>
</dbReference>
<dbReference type="CDD" id="cd01292">
    <property type="entry name" value="metallo-dependent_hydrolases"/>
    <property type="match status" value="1"/>
</dbReference>
<name>A0A9E7U7W1_9EURY</name>
<dbReference type="GO" id="GO:0019748">
    <property type="term" value="P:secondary metabolic process"/>
    <property type="evidence" value="ECO:0007669"/>
    <property type="project" value="TreeGrafter"/>
</dbReference>
<dbReference type="SUPFAM" id="SSF51556">
    <property type="entry name" value="Metallo-dependent hydrolases"/>
    <property type="match status" value="1"/>
</dbReference>
<dbReference type="InterPro" id="IPR032465">
    <property type="entry name" value="ACMSD"/>
</dbReference>
<dbReference type="Proteomes" id="UP001057580">
    <property type="component" value="Chromosome"/>
</dbReference>
<dbReference type="PANTHER" id="PTHR21240">
    <property type="entry name" value="2-AMINO-3-CARBOXYLMUCONATE-6-SEMIALDEHYDE DECARBOXYLASE"/>
    <property type="match status" value="1"/>
</dbReference>
<dbReference type="Pfam" id="PF04909">
    <property type="entry name" value="Amidohydro_2"/>
    <property type="match status" value="1"/>
</dbReference>
<proteinExistence type="predicted"/>
<feature type="domain" description="Amidohydrolase-related" evidence="3">
    <location>
        <begin position="39"/>
        <end position="306"/>
    </location>
</feature>
<dbReference type="EMBL" id="CP104003">
    <property type="protein sequence ID" value="UWM54001.1"/>
    <property type="molecule type" value="Genomic_DNA"/>
</dbReference>
<evidence type="ECO:0000313" key="5">
    <source>
        <dbReference type="Proteomes" id="UP001057580"/>
    </source>
</evidence>
<dbReference type="GO" id="GO:0016787">
    <property type="term" value="F:hydrolase activity"/>
    <property type="evidence" value="ECO:0007669"/>
    <property type="project" value="InterPro"/>
</dbReference>
<keyword evidence="1" id="KW-0456">Lyase</keyword>
<evidence type="ECO:0000256" key="1">
    <source>
        <dbReference type="ARBA" id="ARBA00023239"/>
    </source>
</evidence>
<evidence type="ECO:0000259" key="3">
    <source>
        <dbReference type="Pfam" id="PF04909"/>
    </source>
</evidence>
<protein>
    <submittedName>
        <fullName evidence="4">Amidohydrolase family protein</fullName>
    </submittedName>
</protein>
<dbReference type="GeneID" id="74944354"/>
<reference evidence="4" key="1">
    <citation type="submission" date="2022-09" db="EMBL/GenBank/DDBJ databases">
        <title>Diverse halophilic archaea isolated from saline environments.</title>
        <authorList>
            <person name="Cui H.-L."/>
        </authorList>
    </citation>
    <scope>NUCLEOTIDE SEQUENCE</scope>
    <source>
        <strain evidence="4">ZS-35-S2</strain>
    </source>
</reference>
<accession>A0A9E7U7W1</accession>
<dbReference type="InterPro" id="IPR006680">
    <property type="entry name" value="Amidohydro-rel"/>
</dbReference>
<dbReference type="KEGG" id="ssai:N0B31_17990"/>